<evidence type="ECO:0000256" key="2">
    <source>
        <dbReference type="ARBA" id="ARBA00022729"/>
    </source>
</evidence>
<sequence>SSLNLADLNGSNGFVINGIDSDDQSGRSVSSAGDVNGDGFDDLLIGASGGDPNGVSNAGESYVVFGSADIGASGIIELTSDPLFVKDFSAVFQSDAAPVAIVSPGLTLSDANSATLAGATITISNLLDGTDEVLSATATGPITVSYSNGVLTLAGNGTVAEYEQVLRTVTYNNTSPNIDTTDRLITFVVDDGKTFQNLSQVVTTTLRILSNKAPTITSAPTASFNENDTGVVYTVTANDPEGATLTYSLGGIDGALFTIDSKTGQVTFLAPPDFEDSNDDDGDNVYNITVTANDGLVNSNSQDVAITVINVNEAPTITSGTTANFAENGIGTVYTVTATDPESDSITYGLETTGDYLLFDIDSNTGIVTFKTSPDFENPTDIGTDNVYDITVTASDGLLSDSQAIVITVTDVNEAPTITSGTTANFAENGTGTVYTVTATDPESDSITYGLETTGDYLLFDIDSNTGVVTFKTSPDFENPTDIGTDNVYDITVTASDGLLSDSQAIVITVTNVNEAPTDLALSANSINENVDTTGGVLIGDLTITDPDASGNNNVLTVEGTDAGDFEIRNGNQLFFIGASPDFETKPSYDITIKTTDGALIYTEPFTIAVNDVNEAPTDLSLDNTSINENIDTTGGVLIGDLTITDPDASGNNNVLTVEGTDAAKFEIRNGNQLFFIGASPNFATKPSYDITIKTTDGALIYTELFTITVNDVNEAPTDLSLDNTGSIPLLP</sequence>
<evidence type="ECO:0000256" key="3">
    <source>
        <dbReference type="ARBA" id="ARBA00022737"/>
    </source>
</evidence>
<feature type="domain" description="Cadherin" evidence="6">
    <location>
        <begin position="619"/>
        <end position="731"/>
    </location>
</feature>
<dbReference type="Gene3D" id="2.130.10.130">
    <property type="entry name" value="Integrin alpha, N-terminal"/>
    <property type="match status" value="1"/>
</dbReference>
<proteinExistence type="predicted"/>
<keyword evidence="4" id="KW-0472">Membrane</keyword>
<dbReference type="SMART" id="SM00191">
    <property type="entry name" value="Int_alpha"/>
    <property type="match status" value="1"/>
</dbReference>
<keyword evidence="1" id="KW-0812">Transmembrane</keyword>
<evidence type="ECO:0000259" key="6">
    <source>
        <dbReference type="PROSITE" id="PS50268"/>
    </source>
</evidence>
<dbReference type="PROSITE" id="PS50268">
    <property type="entry name" value="CADHERIN_2"/>
    <property type="match status" value="5"/>
</dbReference>
<evidence type="ECO:0000256" key="5">
    <source>
        <dbReference type="ARBA" id="ARBA00023180"/>
    </source>
</evidence>
<evidence type="ECO:0000256" key="1">
    <source>
        <dbReference type="ARBA" id="ARBA00022692"/>
    </source>
</evidence>
<dbReference type="SMART" id="SM00112">
    <property type="entry name" value="CA"/>
    <property type="match status" value="5"/>
</dbReference>
<evidence type="ECO:0000313" key="7">
    <source>
        <dbReference type="EMBL" id="MBE9255807.1"/>
    </source>
</evidence>
<dbReference type="SUPFAM" id="SSF49313">
    <property type="entry name" value="Cadherin-like"/>
    <property type="match status" value="4"/>
</dbReference>
<dbReference type="InterPro" id="IPR028994">
    <property type="entry name" value="Integrin_alpha_N"/>
</dbReference>
<keyword evidence="3" id="KW-0677">Repeat</keyword>
<dbReference type="InterPro" id="IPR015919">
    <property type="entry name" value="Cadherin-like_sf"/>
</dbReference>
<dbReference type="InterPro" id="IPR002126">
    <property type="entry name" value="Cadherin-like_dom"/>
</dbReference>
<keyword evidence="4" id="KW-1133">Transmembrane helix</keyword>
<dbReference type="Proteomes" id="UP000658720">
    <property type="component" value="Unassembled WGS sequence"/>
</dbReference>
<dbReference type="Pfam" id="PF01839">
    <property type="entry name" value="FG-GAP"/>
    <property type="match status" value="1"/>
</dbReference>
<feature type="domain" description="Cadherin" evidence="6">
    <location>
        <begin position="434"/>
        <end position="519"/>
    </location>
</feature>
<protein>
    <submittedName>
        <fullName evidence="7">FG-GAP repeat protein</fullName>
    </submittedName>
</protein>
<dbReference type="SUPFAM" id="SSF69318">
    <property type="entry name" value="Integrin alpha N-terminal domain"/>
    <property type="match status" value="1"/>
</dbReference>
<accession>A0ABR9VWR6</accession>
<dbReference type="Gene3D" id="2.60.40.60">
    <property type="entry name" value="Cadherins"/>
    <property type="match status" value="5"/>
</dbReference>
<dbReference type="PROSITE" id="PS51470">
    <property type="entry name" value="FG_GAP"/>
    <property type="match status" value="1"/>
</dbReference>
<name>A0ABR9VWR6_9SYNC</name>
<keyword evidence="2" id="KW-0732">Signal</keyword>
<reference evidence="7 8" key="1">
    <citation type="submission" date="2020-10" db="EMBL/GenBank/DDBJ databases">
        <authorList>
            <person name="Castelo-Branco R."/>
            <person name="Eusebio N."/>
            <person name="Adriana R."/>
            <person name="Vieira A."/>
            <person name="Brugerolle De Fraissinette N."/>
            <person name="Rezende De Castro R."/>
            <person name="Schneider M.P."/>
            <person name="Vasconcelos V."/>
            <person name="Leao P.N."/>
        </authorList>
    </citation>
    <scope>NUCLEOTIDE SEQUENCE [LARGE SCALE GENOMIC DNA]</scope>
    <source>
        <strain evidence="7 8">LEGE 00031</strain>
    </source>
</reference>
<feature type="domain" description="Cadherin" evidence="6">
    <location>
        <begin position="526"/>
        <end position="619"/>
    </location>
</feature>
<evidence type="ECO:0000256" key="4">
    <source>
        <dbReference type="ARBA" id="ARBA00022989"/>
    </source>
</evidence>
<dbReference type="InterPro" id="IPR013519">
    <property type="entry name" value="Int_alpha_beta-p"/>
</dbReference>
<comment type="caution">
    <text evidence="7">The sequence shown here is derived from an EMBL/GenBank/DDBJ whole genome shotgun (WGS) entry which is preliminary data.</text>
</comment>
<keyword evidence="5" id="KW-0325">Glycoprotein</keyword>
<feature type="domain" description="Cadherin" evidence="6">
    <location>
        <begin position="333"/>
        <end position="418"/>
    </location>
</feature>
<feature type="domain" description="Cadherin" evidence="6">
    <location>
        <begin position="232"/>
        <end position="317"/>
    </location>
</feature>
<dbReference type="InterPro" id="IPR006644">
    <property type="entry name" value="Cadg"/>
</dbReference>
<keyword evidence="8" id="KW-1185">Reference proteome</keyword>
<organism evidence="7 8">
    <name type="scientific">Synechocystis salina LEGE 00031</name>
    <dbReference type="NCBI Taxonomy" id="1828736"/>
    <lineage>
        <taxon>Bacteria</taxon>
        <taxon>Bacillati</taxon>
        <taxon>Cyanobacteriota</taxon>
        <taxon>Cyanophyceae</taxon>
        <taxon>Synechococcales</taxon>
        <taxon>Merismopediaceae</taxon>
        <taxon>Synechocystis</taxon>
    </lineage>
</organism>
<dbReference type="CDD" id="cd11304">
    <property type="entry name" value="Cadherin_repeat"/>
    <property type="match status" value="4"/>
</dbReference>
<dbReference type="PANTHER" id="PTHR24026">
    <property type="entry name" value="FAT ATYPICAL CADHERIN-RELATED"/>
    <property type="match status" value="1"/>
</dbReference>
<gene>
    <name evidence="7" type="ORF">IQ217_18650</name>
</gene>
<evidence type="ECO:0000313" key="8">
    <source>
        <dbReference type="Proteomes" id="UP000658720"/>
    </source>
</evidence>
<dbReference type="EMBL" id="JADEVV010000104">
    <property type="protein sequence ID" value="MBE9255807.1"/>
    <property type="molecule type" value="Genomic_DNA"/>
</dbReference>
<feature type="non-terminal residue" evidence="7">
    <location>
        <position position="1"/>
    </location>
</feature>
<dbReference type="SMART" id="SM00736">
    <property type="entry name" value="CADG"/>
    <property type="match status" value="4"/>
</dbReference>
<dbReference type="PANTHER" id="PTHR24026:SF126">
    <property type="entry name" value="PROTOCADHERIN FAT 4"/>
    <property type="match status" value="1"/>
</dbReference>
<dbReference type="InterPro" id="IPR013517">
    <property type="entry name" value="FG-GAP"/>
</dbReference>